<reference evidence="4 5" key="1">
    <citation type="submission" date="2020-07" db="EMBL/GenBank/DDBJ databases">
        <title>Sequencing the genomes of 1000 actinobacteria strains.</title>
        <authorList>
            <person name="Klenk H.-P."/>
        </authorList>
    </citation>
    <scope>NUCLEOTIDE SEQUENCE [LARGE SCALE GENOMIC DNA]</scope>
    <source>
        <strain evidence="4 5">DSM 24482</strain>
    </source>
</reference>
<organism evidence="4 5">
    <name type="scientific">Cellulomonas oligotrophica</name>
    <dbReference type="NCBI Taxonomy" id="931536"/>
    <lineage>
        <taxon>Bacteria</taxon>
        <taxon>Bacillati</taxon>
        <taxon>Actinomycetota</taxon>
        <taxon>Actinomycetes</taxon>
        <taxon>Micrococcales</taxon>
        <taxon>Cellulomonadaceae</taxon>
        <taxon>Cellulomonas</taxon>
    </lineage>
</organism>
<dbReference type="InterPro" id="IPR049492">
    <property type="entry name" value="BD-FAE-like_dom"/>
</dbReference>
<feature type="domain" description="BD-FAE-like" evidence="2">
    <location>
        <begin position="49"/>
        <end position="251"/>
    </location>
</feature>
<keyword evidence="6" id="KW-1185">Reference proteome</keyword>
<evidence type="ECO:0000313" key="6">
    <source>
        <dbReference type="Proteomes" id="UP000618382"/>
    </source>
</evidence>
<dbReference type="AlphaFoldDB" id="A0A7Y9JYN3"/>
<protein>
    <submittedName>
        <fullName evidence="3 4">Esterase</fullName>
    </submittedName>
</protein>
<dbReference type="PANTHER" id="PTHR48081:SF13">
    <property type="entry name" value="ALPHA_BETA HYDROLASE"/>
    <property type="match status" value="1"/>
</dbReference>
<dbReference type="EMBL" id="JACCBK010000001">
    <property type="protein sequence ID" value="NYD86972.1"/>
    <property type="molecule type" value="Genomic_DNA"/>
</dbReference>
<dbReference type="Pfam" id="PF20434">
    <property type="entry name" value="BD-FAE"/>
    <property type="match status" value="1"/>
</dbReference>
<dbReference type="EMBL" id="BONN01000003">
    <property type="protein sequence ID" value="GIG32242.1"/>
    <property type="molecule type" value="Genomic_DNA"/>
</dbReference>
<evidence type="ECO:0000259" key="2">
    <source>
        <dbReference type="Pfam" id="PF20434"/>
    </source>
</evidence>
<dbReference type="RefSeq" id="WP_140459452.1">
    <property type="nucleotide sequence ID" value="NZ_BAABFI010000008.1"/>
</dbReference>
<dbReference type="Proteomes" id="UP000618382">
    <property type="component" value="Unassembled WGS sequence"/>
</dbReference>
<name>A0A7Y9JYN3_9CELL</name>
<dbReference type="GO" id="GO:0016787">
    <property type="term" value="F:hydrolase activity"/>
    <property type="evidence" value="ECO:0007669"/>
    <property type="project" value="UniProtKB-KW"/>
</dbReference>
<keyword evidence="1" id="KW-0378">Hydrolase</keyword>
<proteinExistence type="predicted"/>
<dbReference type="SUPFAM" id="SSF53474">
    <property type="entry name" value="alpha/beta-Hydrolases"/>
    <property type="match status" value="1"/>
</dbReference>
<evidence type="ECO:0000313" key="4">
    <source>
        <dbReference type="EMBL" id="NYD86972.1"/>
    </source>
</evidence>
<evidence type="ECO:0000313" key="3">
    <source>
        <dbReference type="EMBL" id="GIG32242.1"/>
    </source>
</evidence>
<evidence type="ECO:0000256" key="1">
    <source>
        <dbReference type="ARBA" id="ARBA00022801"/>
    </source>
</evidence>
<dbReference type="InterPro" id="IPR050300">
    <property type="entry name" value="GDXG_lipolytic_enzyme"/>
</dbReference>
<dbReference type="Gene3D" id="3.40.50.1820">
    <property type="entry name" value="alpha/beta hydrolase"/>
    <property type="match status" value="1"/>
</dbReference>
<dbReference type="Proteomes" id="UP000577956">
    <property type="component" value="Unassembled WGS sequence"/>
</dbReference>
<dbReference type="PANTHER" id="PTHR48081">
    <property type="entry name" value="AB HYDROLASE SUPERFAMILY PROTEIN C4A8.06C"/>
    <property type="match status" value="1"/>
</dbReference>
<gene>
    <name evidence="4" type="ORF">BKA21_002521</name>
    <name evidence="3" type="ORF">Col01nite_14010</name>
</gene>
<reference evidence="3 6" key="2">
    <citation type="submission" date="2021-01" db="EMBL/GenBank/DDBJ databases">
        <title>Whole genome shotgun sequence of Cellulomonas oligotrophica NBRC 109435.</title>
        <authorList>
            <person name="Komaki H."/>
            <person name="Tamura T."/>
        </authorList>
    </citation>
    <scope>NUCLEOTIDE SEQUENCE [LARGE SCALE GENOMIC DNA]</scope>
    <source>
        <strain evidence="3 6">NBRC 109435</strain>
    </source>
</reference>
<sequence length="291" mass="30719">MAAAQLPTLDGTAPHARGVVHLGVPYAERSGRTLHLQVLWPPLEDEDSPATFPTVVYVQGSGWREQMLGRTLLELGELARRGYVVAVVEHRPSVVAPFPAQVADARTAVAFLREHAATYRVDPARMVLAGDSSGGHTAVMAVLTDGDPAYCDEPTAEPLGLRAVVDLSGPTDIAHLDPDPTSTAHTAPDSPEGLLLGGVDVRENPDRAAAATPMTHVRPASEVTLPPLLILHGDADDVVPFEHSVLLHDALRDAGHRVTLYRLAGAGHGTGGFWAPATLDVVDDFLRAATA</sequence>
<accession>A0A7Y9JYN3</accession>
<comment type="caution">
    <text evidence="4">The sequence shown here is derived from an EMBL/GenBank/DDBJ whole genome shotgun (WGS) entry which is preliminary data.</text>
</comment>
<evidence type="ECO:0000313" key="5">
    <source>
        <dbReference type="Proteomes" id="UP000577956"/>
    </source>
</evidence>
<dbReference type="InterPro" id="IPR029058">
    <property type="entry name" value="AB_hydrolase_fold"/>
</dbReference>